<evidence type="ECO:0000313" key="3">
    <source>
        <dbReference type="EMBL" id="PLW74923.1"/>
    </source>
</evidence>
<protein>
    <recommendedName>
        <fullName evidence="2">Inositolphosphotransferase Aur1/Ipt1 domain-containing protein</fullName>
    </recommendedName>
</protein>
<evidence type="ECO:0000259" key="2">
    <source>
        <dbReference type="Pfam" id="PF14378"/>
    </source>
</evidence>
<name>A0A2N5XK80_9HYPH</name>
<dbReference type="EMBL" id="PKUQ01000055">
    <property type="protein sequence ID" value="PLW74923.1"/>
    <property type="molecule type" value="Genomic_DNA"/>
</dbReference>
<dbReference type="InterPro" id="IPR026841">
    <property type="entry name" value="Aur1/Ipt1"/>
</dbReference>
<feature type="transmembrane region" description="Helical" evidence="1">
    <location>
        <begin position="157"/>
        <end position="176"/>
    </location>
</feature>
<keyword evidence="1" id="KW-0812">Transmembrane</keyword>
<proteinExistence type="predicted"/>
<sequence>MAGLYIVIELLVSILLIVVGYKFYFLPQRFPIRGTRTPMTRLDHKIPFRPDWVWLYSGLYYPFMLSPVLFISDLNEYISLCVSFFLLLFTQIVVAFAFPVKAPTEWRNYAKHASWSTRFLAYVQRVDKGGNCFPSMHVAVAVLVALHLTQLNTIDQVTHMALLWSIPVLVAISTLYTKQHLLIDLPAGAALAAMVYWVHVTYIVAI</sequence>
<keyword evidence="1" id="KW-1133">Transmembrane helix</keyword>
<dbReference type="OrthoDB" id="5801498at2"/>
<dbReference type="SUPFAM" id="SSF48317">
    <property type="entry name" value="Acid phosphatase/Vanadium-dependent haloperoxidase"/>
    <property type="match status" value="1"/>
</dbReference>
<dbReference type="RefSeq" id="WP_101535823.1">
    <property type="nucleotide sequence ID" value="NZ_PKUQ01000055.1"/>
</dbReference>
<feature type="transmembrane region" description="Helical" evidence="1">
    <location>
        <begin position="52"/>
        <end position="71"/>
    </location>
</feature>
<reference evidence="3 4" key="1">
    <citation type="submission" date="2018-01" db="EMBL/GenBank/DDBJ databases">
        <title>The draft genome sequence of Cohaesibacter sp. H1304.</title>
        <authorList>
            <person name="Wang N.-N."/>
            <person name="Du Z.-J."/>
        </authorList>
    </citation>
    <scope>NUCLEOTIDE SEQUENCE [LARGE SCALE GENOMIC DNA]</scope>
    <source>
        <strain evidence="3 4">H1304</strain>
    </source>
</reference>
<evidence type="ECO:0000256" key="1">
    <source>
        <dbReference type="SAM" id="Phobius"/>
    </source>
</evidence>
<accession>A0A2N5XK80</accession>
<comment type="caution">
    <text evidence="3">The sequence shown here is derived from an EMBL/GenBank/DDBJ whole genome shotgun (WGS) entry which is preliminary data.</text>
</comment>
<keyword evidence="4" id="KW-1185">Reference proteome</keyword>
<evidence type="ECO:0000313" key="4">
    <source>
        <dbReference type="Proteomes" id="UP000234881"/>
    </source>
</evidence>
<dbReference type="Pfam" id="PF14378">
    <property type="entry name" value="PAP2_3"/>
    <property type="match status" value="1"/>
</dbReference>
<dbReference type="AlphaFoldDB" id="A0A2N5XK80"/>
<dbReference type="GO" id="GO:0016020">
    <property type="term" value="C:membrane"/>
    <property type="evidence" value="ECO:0007669"/>
    <property type="project" value="UniProtKB-SubCell"/>
</dbReference>
<dbReference type="Proteomes" id="UP000234881">
    <property type="component" value="Unassembled WGS sequence"/>
</dbReference>
<dbReference type="InterPro" id="IPR036938">
    <property type="entry name" value="PAP2/HPO_sf"/>
</dbReference>
<gene>
    <name evidence="3" type="ORF">C0081_21685</name>
</gene>
<feature type="transmembrane region" description="Helical" evidence="1">
    <location>
        <begin position="183"/>
        <end position="205"/>
    </location>
</feature>
<keyword evidence="1" id="KW-0472">Membrane</keyword>
<organism evidence="3 4">
    <name type="scientific">Cohaesibacter celericrescens</name>
    <dbReference type="NCBI Taxonomy" id="2067669"/>
    <lineage>
        <taxon>Bacteria</taxon>
        <taxon>Pseudomonadati</taxon>
        <taxon>Pseudomonadota</taxon>
        <taxon>Alphaproteobacteria</taxon>
        <taxon>Hyphomicrobiales</taxon>
        <taxon>Cohaesibacteraceae</taxon>
    </lineage>
</organism>
<feature type="transmembrane region" description="Helical" evidence="1">
    <location>
        <begin position="6"/>
        <end position="26"/>
    </location>
</feature>
<dbReference type="Gene3D" id="1.20.144.10">
    <property type="entry name" value="Phosphatidic acid phosphatase type 2/haloperoxidase"/>
    <property type="match status" value="1"/>
</dbReference>
<feature type="transmembrane region" description="Helical" evidence="1">
    <location>
        <begin position="77"/>
        <end position="98"/>
    </location>
</feature>
<feature type="domain" description="Inositolphosphotransferase Aur1/Ipt1" evidence="2">
    <location>
        <begin position="54"/>
        <end position="197"/>
    </location>
</feature>